<evidence type="ECO:0000256" key="6">
    <source>
        <dbReference type="HAMAP-Rule" id="MF_00337"/>
    </source>
</evidence>
<accession>A0A177E5V2</accession>
<comment type="caution">
    <text evidence="7">The sequence shown here is derived from an EMBL/GenBank/DDBJ whole genome shotgun (WGS) entry which is preliminary data.</text>
</comment>
<evidence type="ECO:0000256" key="2">
    <source>
        <dbReference type="ARBA" id="ARBA00022490"/>
    </source>
</evidence>
<evidence type="ECO:0000313" key="7">
    <source>
        <dbReference type="EMBL" id="OAG27343.1"/>
    </source>
</evidence>
<dbReference type="RefSeq" id="WP_068542464.1">
    <property type="nucleotide sequence ID" value="NZ_LSFI01000032.1"/>
</dbReference>
<dbReference type="EMBL" id="LSFI01000032">
    <property type="protein sequence ID" value="OAG27343.1"/>
    <property type="molecule type" value="Genomic_DNA"/>
</dbReference>
<evidence type="ECO:0000256" key="5">
    <source>
        <dbReference type="ARBA" id="ARBA00022839"/>
    </source>
</evidence>
<dbReference type="NCBIfam" id="NF002140">
    <property type="entry name" value="PRK00977.1-4"/>
    <property type="match status" value="1"/>
</dbReference>
<dbReference type="GO" id="GO:0008855">
    <property type="term" value="F:exodeoxyribonuclease VII activity"/>
    <property type="evidence" value="ECO:0007669"/>
    <property type="project" value="UniProtKB-UniRule"/>
</dbReference>
<organism evidence="7 8">
    <name type="scientific">Thermodesulfatator autotrophicus</name>
    <dbReference type="NCBI Taxonomy" id="1795632"/>
    <lineage>
        <taxon>Bacteria</taxon>
        <taxon>Pseudomonadati</taxon>
        <taxon>Thermodesulfobacteriota</taxon>
        <taxon>Thermodesulfobacteria</taxon>
        <taxon>Thermodesulfobacteriales</taxon>
        <taxon>Thermodesulfatatoraceae</taxon>
        <taxon>Thermodesulfatator</taxon>
    </lineage>
</organism>
<protein>
    <recommendedName>
        <fullName evidence="6">Exodeoxyribonuclease 7 small subunit</fullName>
        <ecNumber evidence="6">3.1.11.6</ecNumber>
    </recommendedName>
    <alternativeName>
        <fullName evidence="6">Exodeoxyribonuclease VII small subunit</fullName>
        <shortName evidence="6">Exonuclease VII small subunit</shortName>
    </alternativeName>
</protein>
<evidence type="ECO:0000256" key="1">
    <source>
        <dbReference type="ARBA" id="ARBA00009998"/>
    </source>
</evidence>
<keyword evidence="8" id="KW-1185">Reference proteome</keyword>
<gene>
    <name evidence="6" type="primary">xseB</name>
    <name evidence="7" type="ORF">TH606_07330</name>
</gene>
<dbReference type="STRING" id="1795632.TH606_07330"/>
<reference evidence="7 8" key="1">
    <citation type="submission" date="2016-02" db="EMBL/GenBank/DDBJ databases">
        <title>Draft genome sequence of Thermodesulfatator sp. S606.</title>
        <authorList>
            <person name="Lai Q."/>
            <person name="Cao J."/>
            <person name="Dupont S."/>
            <person name="Shao Z."/>
            <person name="Jebbar M."/>
            <person name="Alain K."/>
        </authorList>
    </citation>
    <scope>NUCLEOTIDE SEQUENCE [LARGE SCALE GENOMIC DNA]</scope>
    <source>
        <strain evidence="7 8">S606</strain>
    </source>
</reference>
<dbReference type="GO" id="GO:0009318">
    <property type="term" value="C:exodeoxyribonuclease VII complex"/>
    <property type="evidence" value="ECO:0007669"/>
    <property type="project" value="UniProtKB-UniRule"/>
</dbReference>
<dbReference type="PANTHER" id="PTHR34137">
    <property type="entry name" value="EXODEOXYRIBONUCLEASE 7 SMALL SUBUNIT"/>
    <property type="match status" value="1"/>
</dbReference>
<comment type="similarity">
    <text evidence="1 6">Belongs to the XseB family.</text>
</comment>
<dbReference type="Gene3D" id="1.10.287.1040">
    <property type="entry name" value="Exonuclease VII, small subunit"/>
    <property type="match status" value="1"/>
</dbReference>
<dbReference type="OrthoDB" id="122704at2"/>
<evidence type="ECO:0000313" key="8">
    <source>
        <dbReference type="Proteomes" id="UP000076964"/>
    </source>
</evidence>
<dbReference type="InterPro" id="IPR003761">
    <property type="entry name" value="Exonuc_VII_S"/>
</dbReference>
<name>A0A177E5V2_9BACT</name>
<dbReference type="GO" id="GO:0005829">
    <property type="term" value="C:cytosol"/>
    <property type="evidence" value="ECO:0007669"/>
    <property type="project" value="TreeGrafter"/>
</dbReference>
<comment type="catalytic activity">
    <reaction evidence="6">
        <text>Exonucleolytic cleavage in either 5'- to 3'- or 3'- to 5'-direction to yield nucleoside 5'-phosphates.</text>
        <dbReference type="EC" id="3.1.11.6"/>
    </reaction>
</comment>
<dbReference type="HAMAP" id="MF_00337">
    <property type="entry name" value="Exonuc_7_S"/>
    <property type="match status" value="1"/>
</dbReference>
<dbReference type="GO" id="GO:0006308">
    <property type="term" value="P:DNA catabolic process"/>
    <property type="evidence" value="ECO:0007669"/>
    <property type="project" value="UniProtKB-UniRule"/>
</dbReference>
<sequence length="73" mass="8733">MRYEEALKRLEAIVHELEENDLPLEEALKRYEEGVKLVRHCEKLLNEAQKKIEVLLKDAEGHLVRQEYPFTEE</sequence>
<keyword evidence="2 6" id="KW-0963">Cytoplasm</keyword>
<dbReference type="Pfam" id="PF02609">
    <property type="entry name" value="Exonuc_VII_S"/>
    <property type="match status" value="1"/>
</dbReference>
<dbReference type="AlphaFoldDB" id="A0A177E5V2"/>
<dbReference type="InterPro" id="IPR037004">
    <property type="entry name" value="Exonuc_VII_ssu_sf"/>
</dbReference>
<keyword evidence="3 6" id="KW-0540">Nuclease</keyword>
<dbReference type="SUPFAM" id="SSF116842">
    <property type="entry name" value="XseB-like"/>
    <property type="match status" value="1"/>
</dbReference>
<comment type="function">
    <text evidence="6">Bidirectionally degrades single-stranded DNA into large acid-insoluble oligonucleotides, which are then degraded further into small acid-soluble oligonucleotides.</text>
</comment>
<dbReference type="NCBIfam" id="TIGR01280">
    <property type="entry name" value="xseB"/>
    <property type="match status" value="1"/>
</dbReference>
<evidence type="ECO:0000256" key="3">
    <source>
        <dbReference type="ARBA" id="ARBA00022722"/>
    </source>
</evidence>
<keyword evidence="4 6" id="KW-0378">Hydrolase</keyword>
<evidence type="ECO:0000256" key="4">
    <source>
        <dbReference type="ARBA" id="ARBA00022801"/>
    </source>
</evidence>
<comment type="subunit">
    <text evidence="6">Heterooligomer composed of large and small subunits.</text>
</comment>
<dbReference type="EC" id="3.1.11.6" evidence="6"/>
<comment type="subcellular location">
    <subcellularLocation>
        <location evidence="6">Cytoplasm</location>
    </subcellularLocation>
</comment>
<dbReference type="Proteomes" id="UP000076964">
    <property type="component" value="Unassembled WGS sequence"/>
</dbReference>
<keyword evidence="5 6" id="KW-0269">Exonuclease</keyword>
<dbReference type="PIRSF" id="PIRSF006488">
    <property type="entry name" value="Exonuc_VII_S"/>
    <property type="match status" value="1"/>
</dbReference>
<proteinExistence type="inferred from homology"/>
<dbReference type="PANTHER" id="PTHR34137:SF1">
    <property type="entry name" value="EXODEOXYRIBONUCLEASE 7 SMALL SUBUNIT"/>
    <property type="match status" value="1"/>
</dbReference>